<reference evidence="2 3" key="1">
    <citation type="journal article" date="2013" name="BMC Genomics">
        <title>Genomic characterization of JG068, a novel virulent podovirus active against Burkholderia cenocepacia.</title>
        <authorList>
            <person name="Lynch K.H."/>
            <person name="Abdu A.H."/>
            <person name="Schobert M."/>
            <person name="Dennis J.J."/>
        </authorList>
    </citation>
    <scope>NUCLEOTIDE SEQUENCE [LARGE SCALE GENOMIC DNA]</scope>
</reference>
<evidence type="ECO:0000313" key="3">
    <source>
        <dbReference type="Proteomes" id="UP000016892"/>
    </source>
</evidence>
<dbReference type="RefSeq" id="YP_008853864.1">
    <property type="nucleotide sequence ID" value="NC_022916.1"/>
</dbReference>
<sequence>MFPVPYPPELPNIHTLGPQCRACKGPCDMRPRPWLNTNLEAKATLDEPKFESPAARKFDLNLLLQFPEALNAVGEVLEFGQQAKSYPWQHFATLPLDKQRASIMRHLLGTGADHTGLDDESKLFHAVHLASRTLMYLQTLLTTE</sequence>
<feature type="domain" description="dATP/dGTP diphosphohydrolase N-terminal" evidence="1">
    <location>
        <begin position="55"/>
        <end position="140"/>
    </location>
</feature>
<protein>
    <recommendedName>
        <fullName evidence="1">dATP/dGTP diphosphohydrolase N-terminal domain-containing protein</fullName>
    </recommendedName>
</protein>
<gene>
    <name evidence="2" type="ORF">JG068_025</name>
</gene>
<dbReference type="Pfam" id="PF18909">
    <property type="entry name" value="dGTP_diPhyd_N"/>
    <property type="match status" value="1"/>
</dbReference>
<evidence type="ECO:0000313" key="2">
    <source>
        <dbReference type="EMBL" id="AGW43607.1"/>
    </source>
</evidence>
<dbReference type="EMBL" id="KC853746">
    <property type="protein sequence ID" value="AGW43607.1"/>
    <property type="molecule type" value="Genomic_DNA"/>
</dbReference>
<evidence type="ECO:0000259" key="1">
    <source>
        <dbReference type="Pfam" id="PF18909"/>
    </source>
</evidence>
<dbReference type="Proteomes" id="UP000016892">
    <property type="component" value="Segment"/>
</dbReference>
<dbReference type="KEGG" id="vg:17699703"/>
<dbReference type="GeneID" id="17699703"/>
<name>U3PBA6_9CAUD</name>
<proteinExistence type="predicted"/>
<keyword evidence="3" id="KW-1185">Reference proteome</keyword>
<dbReference type="InterPro" id="IPR044038">
    <property type="entry name" value="dATP/dGTP_diPOhydrolase_N"/>
</dbReference>
<organism evidence="2 3">
    <name type="scientific">Burkholderia phage JG068</name>
    <dbReference type="NCBI Taxonomy" id="1401297"/>
    <lineage>
        <taxon>Viruses</taxon>
        <taxon>Duplodnaviria</taxon>
        <taxon>Heunggongvirae</taxon>
        <taxon>Uroviricota</taxon>
        <taxon>Caudoviricetes</taxon>
        <taxon>Autographivirales</taxon>
        <taxon>Autonotataviridae</taxon>
        <taxon>Mguuvirus</taxon>
        <taxon>Mguuvirus JG068</taxon>
    </lineage>
</organism>
<accession>U3PBA6</accession>